<reference evidence="1" key="1">
    <citation type="submission" date="2025-08" db="UniProtKB">
        <authorList>
            <consortium name="Ensembl"/>
        </authorList>
    </citation>
    <scope>IDENTIFICATION</scope>
</reference>
<accession>A0A8C3SZD8</accession>
<dbReference type="Ensembl" id="ENSCSRT00000021519.1">
    <property type="protein sequence ID" value="ENSCSRP00000020606.1"/>
    <property type="gene ID" value="ENSCSRG00000015634.1"/>
</dbReference>
<proteinExistence type="predicted"/>
<evidence type="ECO:0000313" key="2">
    <source>
        <dbReference type="Proteomes" id="UP000694403"/>
    </source>
</evidence>
<dbReference type="Proteomes" id="UP000694403">
    <property type="component" value="Unplaced"/>
</dbReference>
<reference evidence="1" key="2">
    <citation type="submission" date="2025-09" db="UniProtKB">
        <authorList>
            <consortium name="Ensembl"/>
        </authorList>
    </citation>
    <scope>IDENTIFICATION</scope>
</reference>
<dbReference type="AlphaFoldDB" id="A0A8C3SZD8"/>
<evidence type="ECO:0000313" key="1">
    <source>
        <dbReference type="Ensembl" id="ENSCSRP00000020606.1"/>
    </source>
</evidence>
<keyword evidence="2" id="KW-1185">Reference proteome</keyword>
<name>A0A8C3SZD8_CHESE</name>
<organism evidence="1 2">
    <name type="scientific">Chelydra serpentina</name>
    <name type="common">Snapping turtle</name>
    <name type="synonym">Testudo serpentina</name>
    <dbReference type="NCBI Taxonomy" id="8475"/>
    <lineage>
        <taxon>Eukaryota</taxon>
        <taxon>Metazoa</taxon>
        <taxon>Chordata</taxon>
        <taxon>Craniata</taxon>
        <taxon>Vertebrata</taxon>
        <taxon>Euteleostomi</taxon>
        <taxon>Archelosauria</taxon>
        <taxon>Testudinata</taxon>
        <taxon>Testudines</taxon>
        <taxon>Cryptodira</taxon>
        <taxon>Durocryptodira</taxon>
        <taxon>Americhelydia</taxon>
        <taxon>Chelydroidea</taxon>
        <taxon>Chelydridae</taxon>
        <taxon>Chelydra</taxon>
    </lineage>
</organism>
<protein>
    <submittedName>
        <fullName evidence="1">Uncharacterized protein</fullName>
    </submittedName>
</protein>
<sequence length="112" mass="12869">LFSTRDSQLLQLVENTKIFLTSFDKSGQTLADHTNSVDQTISSINSLTASPVLFRWNLRQLASIQDRRQFLLKSMLCVIQLSERFKNIMVTNSSLQKILVCLKLIQLFFSEN</sequence>